<evidence type="ECO:0000313" key="1">
    <source>
        <dbReference type="EMBL" id="GIN20813.1"/>
    </source>
</evidence>
<dbReference type="Proteomes" id="UP000680279">
    <property type="component" value="Unassembled WGS sequence"/>
</dbReference>
<accession>A0ABQ4K4Z8</accession>
<gene>
    <name evidence="1" type="ORF">J1TS3_19470</name>
</gene>
<reference evidence="1 2" key="1">
    <citation type="submission" date="2021-03" db="EMBL/GenBank/DDBJ databases">
        <title>Antimicrobial resistance genes in bacteria isolated from Japanese honey, and their potential for conferring macrolide and lincosamide resistance in the American foulbrood pathogen Paenibacillus larvae.</title>
        <authorList>
            <person name="Okamoto M."/>
            <person name="Kumagai M."/>
            <person name="Kanamori H."/>
            <person name="Takamatsu D."/>
        </authorList>
    </citation>
    <scope>NUCLEOTIDE SEQUENCE [LARGE SCALE GENOMIC DNA]</scope>
    <source>
        <strain evidence="1 2">J1TS3</strain>
    </source>
</reference>
<protein>
    <submittedName>
        <fullName evidence="1">Uncharacterized protein</fullName>
    </submittedName>
</protein>
<name>A0ABQ4K4Z8_9BACI</name>
<dbReference type="EMBL" id="BOQT01000006">
    <property type="protein sequence ID" value="GIN20813.1"/>
    <property type="molecule type" value="Genomic_DNA"/>
</dbReference>
<comment type="caution">
    <text evidence="1">The sequence shown here is derived from an EMBL/GenBank/DDBJ whole genome shotgun (WGS) entry which is preliminary data.</text>
</comment>
<sequence>MKLFWEPLIVLIAGLFLLKVTGRKAIAQMTMPQLIVMLSLGTILVQPMHRRES</sequence>
<evidence type="ECO:0000313" key="2">
    <source>
        <dbReference type="Proteomes" id="UP000680279"/>
    </source>
</evidence>
<proteinExistence type="predicted"/>
<organism evidence="1 2">
    <name type="scientific">Siminovitchia fordii</name>
    <dbReference type="NCBI Taxonomy" id="254759"/>
    <lineage>
        <taxon>Bacteria</taxon>
        <taxon>Bacillati</taxon>
        <taxon>Bacillota</taxon>
        <taxon>Bacilli</taxon>
        <taxon>Bacillales</taxon>
        <taxon>Bacillaceae</taxon>
        <taxon>Siminovitchia</taxon>
    </lineage>
</organism>
<dbReference type="RefSeq" id="WP_245542444.1">
    <property type="nucleotide sequence ID" value="NZ_BOQT01000006.1"/>
</dbReference>
<keyword evidence="2" id="KW-1185">Reference proteome</keyword>